<evidence type="ECO:0000259" key="2">
    <source>
        <dbReference type="PROSITE" id="PS51184"/>
    </source>
</evidence>
<dbReference type="SUPFAM" id="SSF51197">
    <property type="entry name" value="Clavaminate synthase-like"/>
    <property type="match status" value="1"/>
</dbReference>
<name>A0A1R2CEB5_9CILI</name>
<feature type="domain" description="JmjC" evidence="2">
    <location>
        <begin position="134"/>
        <end position="293"/>
    </location>
</feature>
<sequence>MEKILKAKKLHRSDFSPEDWQKHKAYASDFTEKAFECKETVERRDSLSLSIDEFRMSYEAANRPLIITNEIILWPAFIKWSFSYLTSKFPDSKLQCGNTDTGSNIMLKTKHFIEYLNTQIDDNPLYISDDNFDRKCPDLLSDYWVPKYFPDDLFEGIKNRPSYRWLLIGPKRSGTKINKNQLSTSAWNASIVGYKLWALFPPNISPLLIKNPRLFEGSENAESFFWFRDVLPKITVKYGITPFIFMQRPGDLVYIPSNWWYAVLNITDTLAITHSFVSSCNFDSVWRCAKRFKPKFFSRWKNKLYARNYELWKHGIKLDSIDKSSKSSGDSEEEKIEQEIQKKINRRGRSRFTSQTPEREIVNKEEQPKLNPNNSEQQKSSVNIDTIQTNKKKSRFTQLTDRSSHSLSEKSKSFTSLSPISSNCSSSQNSRSSSNSSQSQSWTSSKKYSHARKRNQSRSSENSISMNNKSKQFYRSKKSFNSEKYKKYNGKRFCDS</sequence>
<feature type="compositionally biased region" description="Basic and acidic residues" evidence="1">
    <location>
        <begin position="402"/>
        <end position="412"/>
    </location>
</feature>
<evidence type="ECO:0000313" key="4">
    <source>
        <dbReference type="Proteomes" id="UP000187209"/>
    </source>
</evidence>
<keyword evidence="4" id="KW-1185">Reference proteome</keyword>
<reference evidence="3 4" key="1">
    <citation type="submission" date="2016-11" db="EMBL/GenBank/DDBJ databases">
        <title>The macronuclear genome of Stentor coeruleus: a giant cell with tiny introns.</title>
        <authorList>
            <person name="Slabodnick M."/>
            <person name="Ruby J.G."/>
            <person name="Reiff S.B."/>
            <person name="Swart E.C."/>
            <person name="Gosai S."/>
            <person name="Prabakaran S."/>
            <person name="Witkowska E."/>
            <person name="Larue G.E."/>
            <person name="Fisher S."/>
            <person name="Freeman R.M."/>
            <person name="Gunawardena J."/>
            <person name="Chu W."/>
            <person name="Stover N.A."/>
            <person name="Gregory B.D."/>
            <person name="Nowacki M."/>
            <person name="Derisi J."/>
            <person name="Roy S.W."/>
            <person name="Marshall W.F."/>
            <person name="Sood P."/>
        </authorList>
    </citation>
    <scope>NUCLEOTIDE SEQUENCE [LARGE SCALE GENOMIC DNA]</scope>
    <source>
        <strain evidence="3">WM001</strain>
    </source>
</reference>
<dbReference type="InterPro" id="IPR050910">
    <property type="entry name" value="JMJD6_ArgDemeth/LysHydrox"/>
</dbReference>
<comment type="caution">
    <text evidence="3">The sequence shown here is derived from an EMBL/GenBank/DDBJ whole genome shotgun (WGS) entry which is preliminary data.</text>
</comment>
<feature type="compositionally biased region" description="Basic residues" evidence="1">
    <location>
        <begin position="447"/>
        <end position="456"/>
    </location>
</feature>
<evidence type="ECO:0000313" key="3">
    <source>
        <dbReference type="EMBL" id="OMJ87364.1"/>
    </source>
</evidence>
<feature type="compositionally biased region" description="Basic and acidic residues" evidence="1">
    <location>
        <begin position="357"/>
        <end position="368"/>
    </location>
</feature>
<feature type="compositionally biased region" description="Polar residues" evidence="1">
    <location>
        <begin position="370"/>
        <end position="389"/>
    </location>
</feature>
<dbReference type="AlphaFoldDB" id="A0A1R2CEB5"/>
<dbReference type="SMART" id="SM00558">
    <property type="entry name" value="JmjC"/>
    <property type="match status" value="1"/>
</dbReference>
<accession>A0A1R2CEB5</accession>
<evidence type="ECO:0000256" key="1">
    <source>
        <dbReference type="SAM" id="MobiDB-lite"/>
    </source>
</evidence>
<dbReference type="Gene3D" id="2.60.120.650">
    <property type="entry name" value="Cupin"/>
    <property type="match status" value="1"/>
</dbReference>
<dbReference type="PANTHER" id="PTHR12480">
    <property type="entry name" value="ARGININE DEMETHYLASE AND LYSYL-HYDROXYLASE JMJD"/>
    <property type="match status" value="1"/>
</dbReference>
<dbReference type="EMBL" id="MPUH01000179">
    <property type="protein sequence ID" value="OMJ87364.1"/>
    <property type="molecule type" value="Genomic_DNA"/>
</dbReference>
<dbReference type="InterPro" id="IPR041667">
    <property type="entry name" value="Cupin_8"/>
</dbReference>
<dbReference type="Proteomes" id="UP000187209">
    <property type="component" value="Unassembled WGS sequence"/>
</dbReference>
<dbReference type="Pfam" id="PF13621">
    <property type="entry name" value="Cupin_8"/>
    <property type="match status" value="1"/>
</dbReference>
<organism evidence="3 4">
    <name type="scientific">Stentor coeruleus</name>
    <dbReference type="NCBI Taxonomy" id="5963"/>
    <lineage>
        <taxon>Eukaryota</taxon>
        <taxon>Sar</taxon>
        <taxon>Alveolata</taxon>
        <taxon>Ciliophora</taxon>
        <taxon>Postciliodesmatophora</taxon>
        <taxon>Heterotrichea</taxon>
        <taxon>Heterotrichida</taxon>
        <taxon>Stentoridae</taxon>
        <taxon>Stentor</taxon>
    </lineage>
</organism>
<feature type="compositionally biased region" description="Polar residues" evidence="1">
    <location>
        <begin position="457"/>
        <end position="471"/>
    </location>
</feature>
<protein>
    <recommendedName>
        <fullName evidence="2">JmjC domain-containing protein</fullName>
    </recommendedName>
</protein>
<gene>
    <name evidence="3" type="ORF">SteCoe_10961</name>
</gene>
<feature type="compositionally biased region" description="Low complexity" evidence="1">
    <location>
        <begin position="413"/>
        <end position="445"/>
    </location>
</feature>
<dbReference type="InterPro" id="IPR003347">
    <property type="entry name" value="JmjC_dom"/>
</dbReference>
<feature type="region of interest" description="Disordered" evidence="1">
    <location>
        <begin position="322"/>
        <end position="481"/>
    </location>
</feature>
<dbReference type="OrthoDB" id="424465at2759"/>
<dbReference type="PROSITE" id="PS51184">
    <property type="entry name" value="JMJC"/>
    <property type="match status" value="1"/>
</dbReference>
<proteinExistence type="predicted"/>